<reference evidence="1" key="1">
    <citation type="journal article" date="2015" name="Nature">
        <title>Complex archaea that bridge the gap between prokaryotes and eukaryotes.</title>
        <authorList>
            <person name="Spang A."/>
            <person name="Saw J.H."/>
            <person name="Jorgensen S.L."/>
            <person name="Zaremba-Niedzwiedzka K."/>
            <person name="Martijn J."/>
            <person name="Lind A.E."/>
            <person name="van Eijk R."/>
            <person name="Schleper C."/>
            <person name="Guy L."/>
            <person name="Ettema T.J."/>
        </authorList>
    </citation>
    <scope>NUCLEOTIDE SEQUENCE</scope>
</reference>
<sequence>MKKSQEPQKFSVDYIVTYNSLTLKEAADKEASIKKRYKDACNVKVVVKEVSSIGIGSYIHAPLPILDPTVDT</sequence>
<name>A0A0F8W286_9ZZZZ</name>
<dbReference type="EMBL" id="LAZR01067872">
    <property type="protein sequence ID" value="KKK50733.1"/>
    <property type="molecule type" value="Genomic_DNA"/>
</dbReference>
<gene>
    <name evidence="1" type="ORF">LCGC14_3122070</name>
</gene>
<accession>A0A0F8W286</accession>
<comment type="caution">
    <text evidence="1">The sequence shown here is derived from an EMBL/GenBank/DDBJ whole genome shotgun (WGS) entry which is preliminary data.</text>
</comment>
<evidence type="ECO:0000313" key="1">
    <source>
        <dbReference type="EMBL" id="KKK50733.1"/>
    </source>
</evidence>
<proteinExistence type="predicted"/>
<dbReference type="AlphaFoldDB" id="A0A0F8W286"/>
<organism evidence="1">
    <name type="scientific">marine sediment metagenome</name>
    <dbReference type="NCBI Taxonomy" id="412755"/>
    <lineage>
        <taxon>unclassified sequences</taxon>
        <taxon>metagenomes</taxon>
        <taxon>ecological metagenomes</taxon>
    </lineage>
</organism>
<protein>
    <submittedName>
        <fullName evidence="1">Uncharacterized protein</fullName>
    </submittedName>
</protein>